<dbReference type="EC" id="2.1.1.64" evidence="6"/>
<keyword evidence="7" id="KW-1185">Reference proteome</keyword>
<dbReference type="InterPro" id="IPR029063">
    <property type="entry name" value="SAM-dependent_MTases_sf"/>
</dbReference>
<evidence type="ECO:0000313" key="7">
    <source>
        <dbReference type="Proteomes" id="UP000001784"/>
    </source>
</evidence>
<dbReference type="InParanoid" id="A0LNU5"/>
<dbReference type="PANTHER" id="PTHR43464">
    <property type="entry name" value="METHYLTRANSFERASE"/>
    <property type="match status" value="1"/>
</dbReference>
<dbReference type="OrthoDB" id="5319472at2"/>
<keyword evidence="2 6" id="KW-0808">Transferase</keyword>
<protein>
    <submittedName>
        <fullName evidence="6">3-demethylubiquinone-9 3-methyltransferase</fullName>
        <ecNumber evidence="6">2.1.1.64</ecNumber>
    </submittedName>
</protein>
<evidence type="ECO:0000259" key="5">
    <source>
        <dbReference type="Pfam" id="PF08241"/>
    </source>
</evidence>
<dbReference type="CDD" id="cd02440">
    <property type="entry name" value="AdoMet_MTases"/>
    <property type="match status" value="1"/>
</dbReference>
<feature type="domain" description="Methyltransferase type 11" evidence="5">
    <location>
        <begin position="54"/>
        <end position="148"/>
    </location>
</feature>
<dbReference type="RefSeq" id="WP_011700222.1">
    <property type="nucleotide sequence ID" value="NC_008554.1"/>
</dbReference>
<reference evidence="6 7" key="1">
    <citation type="submission" date="2006-10" db="EMBL/GenBank/DDBJ databases">
        <title>Complete sequence of Syntrophobacter fumaroxidans MPOB.</title>
        <authorList>
            <consortium name="US DOE Joint Genome Institute"/>
            <person name="Copeland A."/>
            <person name="Lucas S."/>
            <person name="Lapidus A."/>
            <person name="Barry K."/>
            <person name="Detter J.C."/>
            <person name="Glavina del Rio T."/>
            <person name="Hammon N."/>
            <person name="Israni S."/>
            <person name="Pitluck S."/>
            <person name="Goltsman E.G."/>
            <person name="Martinez M."/>
            <person name="Schmutz J."/>
            <person name="Larimer F."/>
            <person name="Land M."/>
            <person name="Hauser L."/>
            <person name="Kyrpides N."/>
            <person name="Kim E."/>
            <person name="Boone D.R."/>
            <person name="Brockman F."/>
            <person name="Culley D."/>
            <person name="Ferry J."/>
            <person name="Gunsalus R."/>
            <person name="McInerney M.J."/>
            <person name="Morrison M."/>
            <person name="Plugge C."/>
            <person name="Rohlin L."/>
            <person name="Scholten J."/>
            <person name="Sieber J."/>
            <person name="Stams A.J.M."/>
            <person name="Worm P."/>
            <person name="Henstra A.M."/>
            <person name="Richardson P."/>
        </authorList>
    </citation>
    <scope>NUCLEOTIDE SEQUENCE [LARGE SCALE GENOMIC DNA]</scope>
    <source>
        <strain evidence="7">DSM 10017 / MPOB</strain>
    </source>
</reference>
<dbReference type="SUPFAM" id="SSF53335">
    <property type="entry name" value="S-adenosyl-L-methionine-dependent methyltransferases"/>
    <property type="match status" value="1"/>
</dbReference>
<name>A0LNU5_SYNFM</name>
<dbReference type="STRING" id="335543.Sfum_3425"/>
<organism evidence="6 7">
    <name type="scientific">Syntrophobacter fumaroxidans (strain DSM 10017 / MPOB)</name>
    <dbReference type="NCBI Taxonomy" id="335543"/>
    <lineage>
        <taxon>Bacteria</taxon>
        <taxon>Pseudomonadati</taxon>
        <taxon>Thermodesulfobacteriota</taxon>
        <taxon>Syntrophobacteria</taxon>
        <taxon>Syntrophobacterales</taxon>
        <taxon>Syntrophobacteraceae</taxon>
        <taxon>Syntrophobacter</taxon>
    </lineage>
</organism>
<evidence type="ECO:0000313" key="6">
    <source>
        <dbReference type="EMBL" id="ABK19097.1"/>
    </source>
</evidence>
<dbReference type="GO" id="GO:0010420">
    <property type="term" value="F:polyprenyldihydroxybenzoate methyltransferase activity"/>
    <property type="evidence" value="ECO:0007669"/>
    <property type="project" value="InterPro"/>
</dbReference>
<dbReference type="Pfam" id="PF08241">
    <property type="entry name" value="Methyltransf_11"/>
    <property type="match status" value="1"/>
</dbReference>
<dbReference type="InterPro" id="IPR010233">
    <property type="entry name" value="UbiG_MeTrfase"/>
</dbReference>
<dbReference type="eggNOG" id="COG2227">
    <property type="taxonomic scope" value="Bacteria"/>
</dbReference>
<evidence type="ECO:0000256" key="3">
    <source>
        <dbReference type="ARBA" id="ARBA00022688"/>
    </source>
</evidence>
<dbReference type="HOGENOM" id="CLU_042432_4_1_7"/>
<evidence type="ECO:0000256" key="1">
    <source>
        <dbReference type="ARBA" id="ARBA00022603"/>
    </source>
</evidence>
<keyword evidence="3" id="KW-0831">Ubiquinone biosynthesis</keyword>
<dbReference type="NCBIfam" id="TIGR01983">
    <property type="entry name" value="UbiG"/>
    <property type="match status" value="1"/>
</dbReference>
<dbReference type="Proteomes" id="UP000001784">
    <property type="component" value="Chromosome"/>
</dbReference>
<dbReference type="GO" id="GO:0032259">
    <property type="term" value="P:methylation"/>
    <property type="evidence" value="ECO:0007669"/>
    <property type="project" value="UniProtKB-KW"/>
</dbReference>
<dbReference type="AlphaFoldDB" id="A0LNU5"/>
<evidence type="ECO:0000256" key="2">
    <source>
        <dbReference type="ARBA" id="ARBA00022679"/>
    </source>
</evidence>
<dbReference type="PANTHER" id="PTHR43464:SF19">
    <property type="entry name" value="UBIQUINONE BIOSYNTHESIS O-METHYLTRANSFERASE, MITOCHONDRIAL"/>
    <property type="match status" value="1"/>
</dbReference>
<dbReference type="KEGG" id="sfu:Sfum_3425"/>
<evidence type="ECO:0000256" key="4">
    <source>
        <dbReference type="ARBA" id="ARBA00022691"/>
    </source>
</evidence>
<dbReference type="InterPro" id="IPR013216">
    <property type="entry name" value="Methyltransf_11"/>
</dbReference>
<dbReference type="FunCoup" id="A0LNU5">
    <property type="interactions" value="409"/>
</dbReference>
<keyword evidence="6" id="KW-0830">Ubiquinone</keyword>
<keyword evidence="1 6" id="KW-0489">Methyltransferase</keyword>
<keyword evidence="4" id="KW-0949">S-adenosyl-L-methionine</keyword>
<dbReference type="EMBL" id="CP000478">
    <property type="protein sequence ID" value="ABK19097.1"/>
    <property type="molecule type" value="Genomic_DNA"/>
</dbReference>
<dbReference type="GO" id="GO:0061542">
    <property type="term" value="F:3-demethylubiquinol 3-O-methyltransferase activity"/>
    <property type="evidence" value="ECO:0007669"/>
    <property type="project" value="UniProtKB-EC"/>
</dbReference>
<accession>A0LNU5</accession>
<gene>
    <name evidence="6" type="ordered locus">Sfum_3425</name>
</gene>
<dbReference type="Gene3D" id="3.40.50.150">
    <property type="entry name" value="Vaccinia Virus protein VP39"/>
    <property type="match status" value="1"/>
</dbReference>
<sequence length="258" mass="28901">MRIDNEVYQTYGHEWWSENAGFNVFSLRYCMNPVRYGYFKRKLRELRLPGGTILDVGCGGGLLAEEFARDGFAVTGIDPATRSLEAARKHAADTNLEIDYREGKGEALPFPDGSFDIVACCDVLEHVDDLGLVIGEVARTLRAGGVFCYDTVNRTWFSKLALIKISQDWGFTSWSKPNVHVWEKFIKPAELIAVMNRCGLANQELRGISARRNPLALIAGLHALKKGRLSNREMAAVFALRESEDLRASYMGYAVKSR</sequence>
<proteinExistence type="predicted"/>